<reference evidence="3" key="1">
    <citation type="submission" date="2025-08" db="UniProtKB">
        <authorList>
            <consortium name="RefSeq"/>
        </authorList>
    </citation>
    <scope>IDENTIFICATION</scope>
    <source>
        <tissue evidence="3">Blood</tissue>
    </source>
</reference>
<dbReference type="Gene3D" id="3.40.50.720">
    <property type="entry name" value="NAD(P)-binding Rossmann-like Domain"/>
    <property type="match status" value="1"/>
</dbReference>
<dbReference type="PRINTS" id="PR00081">
    <property type="entry name" value="GDHRDH"/>
</dbReference>
<comment type="similarity">
    <text evidence="1">Belongs to the short-chain dehydrogenases/reductases (SDR) family.</text>
</comment>
<dbReference type="GeneID" id="129343969"/>
<organism evidence="2 3">
    <name type="scientific">Eublepharis macularius</name>
    <name type="common">Leopard gecko</name>
    <name type="synonym">Cyrtodactylus macularius</name>
    <dbReference type="NCBI Taxonomy" id="481883"/>
    <lineage>
        <taxon>Eukaryota</taxon>
        <taxon>Metazoa</taxon>
        <taxon>Chordata</taxon>
        <taxon>Craniata</taxon>
        <taxon>Vertebrata</taxon>
        <taxon>Euteleostomi</taxon>
        <taxon>Lepidosauria</taxon>
        <taxon>Squamata</taxon>
        <taxon>Bifurcata</taxon>
        <taxon>Gekkota</taxon>
        <taxon>Eublepharidae</taxon>
        <taxon>Eublepharinae</taxon>
        <taxon>Eublepharis</taxon>
    </lineage>
</organism>
<proteinExistence type="inferred from homology"/>
<evidence type="ECO:0000313" key="3">
    <source>
        <dbReference type="RefSeq" id="XP_054856385.1"/>
    </source>
</evidence>
<protein>
    <submittedName>
        <fullName evidence="3">C-factor-like</fullName>
    </submittedName>
</protein>
<dbReference type="PANTHER" id="PTHR43544:SF38">
    <property type="entry name" value="C-FACTOR-RELATED"/>
    <property type="match status" value="1"/>
</dbReference>
<keyword evidence="2" id="KW-1185">Reference proteome</keyword>
<dbReference type="GO" id="GO:0016491">
    <property type="term" value="F:oxidoreductase activity"/>
    <property type="evidence" value="ECO:0007669"/>
    <property type="project" value="TreeGrafter"/>
</dbReference>
<dbReference type="GO" id="GO:0005737">
    <property type="term" value="C:cytoplasm"/>
    <property type="evidence" value="ECO:0007669"/>
    <property type="project" value="TreeGrafter"/>
</dbReference>
<dbReference type="RefSeq" id="XP_054856385.1">
    <property type="nucleotide sequence ID" value="XM_055000410.1"/>
</dbReference>
<dbReference type="Pfam" id="PF00106">
    <property type="entry name" value="adh_short"/>
    <property type="match status" value="1"/>
</dbReference>
<accession>A0AA97LI51</accession>
<dbReference type="PANTHER" id="PTHR43544">
    <property type="entry name" value="SHORT-CHAIN DEHYDROGENASE/REDUCTASE"/>
    <property type="match status" value="1"/>
</dbReference>
<evidence type="ECO:0000313" key="2">
    <source>
        <dbReference type="Proteomes" id="UP001190640"/>
    </source>
</evidence>
<evidence type="ECO:0000256" key="1">
    <source>
        <dbReference type="RuleBase" id="RU000363"/>
    </source>
</evidence>
<dbReference type="CDD" id="cd05325">
    <property type="entry name" value="carb_red_sniffer_like_SDR_c"/>
    <property type="match status" value="1"/>
</dbReference>
<dbReference type="AlphaFoldDB" id="A0AA97LI51"/>
<gene>
    <name evidence="3" type="primary">LOC129343969</name>
</gene>
<name>A0AA97LI51_EUBMA</name>
<sequence length="256" mass="27777">MTRGNFCSVLVTGANRGIGFELVKQLLGLPKPPQWIFATCRDPRDARAQELKTLASKHPNLVILQLEATDEVTIKAAAKEAEAHLAGKGINLLINNAGVMPPSTLESVTQEDMLSVYRINVVGPMLVTKAFLPLLKAAAKQSKEKGWCCSKAAVINTSTIGSSIGNPPSMNTFPVISYRCAKTALNMLTRCQALEYKEDGILCAAIHPGWVKTDMGTEKAELEVEESVRGILNVLSNLSEEQSGRVVDWQGKLMAW</sequence>
<dbReference type="PRINTS" id="PR00080">
    <property type="entry name" value="SDRFAMILY"/>
</dbReference>
<dbReference type="InterPro" id="IPR036291">
    <property type="entry name" value="NAD(P)-bd_dom_sf"/>
</dbReference>
<dbReference type="InterPro" id="IPR051468">
    <property type="entry name" value="Fungal_SecMetab_SDRs"/>
</dbReference>
<dbReference type="KEGG" id="emc:129343969"/>
<dbReference type="InterPro" id="IPR002347">
    <property type="entry name" value="SDR_fam"/>
</dbReference>
<dbReference type="SUPFAM" id="SSF51735">
    <property type="entry name" value="NAD(P)-binding Rossmann-fold domains"/>
    <property type="match status" value="1"/>
</dbReference>
<dbReference type="Proteomes" id="UP001190640">
    <property type="component" value="Chromosome 16"/>
</dbReference>